<comment type="caution">
    <text evidence="1">The sequence shown here is derived from an EMBL/GenBank/DDBJ whole genome shotgun (WGS) entry which is preliminary data.</text>
</comment>
<evidence type="ECO:0000313" key="1">
    <source>
        <dbReference type="EMBL" id="KKN32735.1"/>
    </source>
</evidence>
<proteinExistence type="predicted"/>
<organism evidence="1">
    <name type="scientific">marine sediment metagenome</name>
    <dbReference type="NCBI Taxonomy" id="412755"/>
    <lineage>
        <taxon>unclassified sequences</taxon>
        <taxon>metagenomes</taxon>
        <taxon>ecological metagenomes</taxon>
    </lineage>
</organism>
<dbReference type="EMBL" id="LAZR01002231">
    <property type="protein sequence ID" value="KKN32735.1"/>
    <property type="molecule type" value="Genomic_DNA"/>
</dbReference>
<gene>
    <name evidence="1" type="ORF">LCGC14_0810790</name>
</gene>
<name>A0A0F9PLT8_9ZZZZ</name>
<accession>A0A0F9PLT8</accession>
<protein>
    <submittedName>
        <fullName evidence="1">Uncharacterized protein</fullName>
    </submittedName>
</protein>
<reference evidence="1" key="1">
    <citation type="journal article" date="2015" name="Nature">
        <title>Complex archaea that bridge the gap between prokaryotes and eukaryotes.</title>
        <authorList>
            <person name="Spang A."/>
            <person name="Saw J.H."/>
            <person name="Jorgensen S.L."/>
            <person name="Zaremba-Niedzwiedzka K."/>
            <person name="Martijn J."/>
            <person name="Lind A.E."/>
            <person name="van Eijk R."/>
            <person name="Schleper C."/>
            <person name="Guy L."/>
            <person name="Ettema T.J."/>
        </authorList>
    </citation>
    <scope>NUCLEOTIDE SEQUENCE</scope>
</reference>
<dbReference type="AlphaFoldDB" id="A0A0F9PLT8"/>
<sequence length="426" mass="45280">MTWVYHEAYSGESQDTPAEIVDRSFPLRNVEVQSSRGRTGSWGIVLKHNGGQGWLFGTQGTAENKGGSQREAPPSNTKVLALQGGFGLNGSPSAASMLCTLSQGALNLTSPGLRVNADRSLQFVVNGGSTSGAASTTLLPATGLMDVVAFWVKHRGVWWCTLHMNGVEEIPPFELGGFAFGVSGGGGSNTPQISNVGHINNVSDLEVFGDDACFAHSLDLNDAPWDTQYPFVRMKGGISDMPPAADGARVEWNKGAGGWAEIDETGGNDGATTFNQETEENLRHLHQWTASNPIPVGATVHGVQFRMVSTETGDGKNPGNFYIEYGASPATGPDFSTSANYRGSGWVGVPQPGGDFQDWAQGDFDPGDWDFGFKAASADAGHRVTLMGGPVVLYTESGDLIPLHSTPPRSLVPRYPMHSIRPQLVR</sequence>